<evidence type="ECO:0000256" key="1">
    <source>
        <dbReference type="SAM" id="SignalP"/>
    </source>
</evidence>
<proteinExistence type="predicted"/>
<dbReference type="InterPro" id="IPR002156">
    <property type="entry name" value="RNaseH_domain"/>
</dbReference>
<feature type="chain" id="PRO_5043463964" description="RNase H type-1 domain-containing protein" evidence="1">
    <location>
        <begin position="20"/>
        <end position="398"/>
    </location>
</feature>
<evidence type="ECO:0000259" key="2">
    <source>
        <dbReference type="Pfam" id="PF13456"/>
    </source>
</evidence>
<sequence length="398" mass="44529">MLGVVLLKVVISCFNAAGGELANGTMISIWQDKWLPMEFNQKIISPRCILPPTARVSDLIDLSSFQPRWKAFLIDFIFFPFEAEIIKSIPLSIRQPPNSLIWTKNRAGTFTVRSAYFLQKEIEEAATGNGASSSTESCSHLLWECSFAQAVWLDAPFRNSFSFPLHTQFVAIIDAAIKKLQSPEFEILCVAFWMIWNCRNKAIFEDSNPKPAGLWSRASIYTLEFMEANKKHLVSSAAPVCRWSPPSIDTVFKLNIAISQSKSSPSVGVGLLIRNSKGEVMAAACEQARKELNALWTAASVVRIALLFCQNISFTKIIAELVDLLNSDRICSLEVAWILEDIKLICEHFVDISFVSVLLKCNRVALALASVAKENEEAIVRIEECLSFLFLIVQHDIE</sequence>
<dbReference type="Proteomes" id="UP001459277">
    <property type="component" value="Unassembled WGS sequence"/>
</dbReference>
<evidence type="ECO:0000313" key="3">
    <source>
        <dbReference type="EMBL" id="KAL0013241.1"/>
    </source>
</evidence>
<dbReference type="PANTHER" id="PTHR47074">
    <property type="entry name" value="BNAC02G40300D PROTEIN"/>
    <property type="match status" value="1"/>
</dbReference>
<evidence type="ECO:0000313" key="4">
    <source>
        <dbReference type="Proteomes" id="UP001459277"/>
    </source>
</evidence>
<keyword evidence="4" id="KW-1185">Reference proteome</keyword>
<dbReference type="GO" id="GO:0003676">
    <property type="term" value="F:nucleic acid binding"/>
    <property type="evidence" value="ECO:0007669"/>
    <property type="project" value="InterPro"/>
</dbReference>
<organism evidence="3 4">
    <name type="scientific">Lithocarpus litseifolius</name>
    <dbReference type="NCBI Taxonomy" id="425828"/>
    <lineage>
        <taxon>Eukaryota</taxon>
        <taxon>Viridiplantae</taxon>
        <taxon>Streptophyta</taxon>
        <taxon>Embryophyta</taxon>
        <taxon>Tracheophyta</taxon>
        <taxon>Spermatophyta</taxon>
        <taxon>Magnoliopsida</taxon>
        <taxon>eudicotyledons</taxon>
        <taxon>Gunneridae</taxon>
        <taxon>Pentapetalae</taxon>
        <taxon>rosids</taxon>
        <taxon>fabids</taxon>
        <taxon>Fagales</taxon>
        <taxon>Fagaceae</taxon>
        <taxon>Lithocarpus</taxon>
    </lineage>
</organism>
<name>A0AAW2DS62_9ROSI</name>
<dbReference type="PANTHER" id="PTHR47074:SF48">
    <property type="entry name" value="POLYNUCLEOTIDYL TRANSFERASE, RIBONUCLEASE H-LIKE SUPERFAMILY PROTEIN"/>
    <property type="match status" value="1"/>
</dbReference>
<accession>A0AAW2DS62</accession>
<keyword evidence="1" id="KW-0732">Signal</keyword>
<dbReference type="AlphaFoldDB" id="A0AAW2DS62"/>
<protein>
    <recommendedName>
        <fullName evidence="2">RNase H type-1 domain-containing protein</fullName>
    </recommendedName>
</protein>
<dbReference type="Pfam" id="PF13456">
    <property type="entry name" value="RVT_3"/>
    <property type="match status" value="1"/>
</dbReference>
<dbReference type="EMBL" id="JAZDWU010000001">
    <property type="protein sequence ID" value="KAL0013241.1"/>
    <property type="molecule type" value="Genomic_DNA"/>
</dbReference>
<dbReference type="InterPro" id="IPR052929">
    <property type="entry name" value="RNase_H-like_EbsB-rel"/>
</dbReference>
<gene>
    <name evidence="3" type="ORF">SO802_000310</name>
</gene>
<comment type="caution">
    <text evidence="3">The sequence shown here is derived from an EMBL/GenBank/DDBJ whole genome shotgun (WGS) entry which is preliminary data.</text>
</comment>
<feature type="domain" description="RNase H type-1" evidence="2">
    <location>
        <begin position="262"/>
        <end position="370"/>
    </location>
</feature>
<dbReference type="GO" id="GO:0004523">
    <property type="term" value="F:RNA-DNA hybrid ribonuclease activity"/>
    <property type="evidence" value="ECO:0007669"/>
    <property type="project" value="InterPro"/>
</dbReference>
<reference evidence="3 4" key="1">
    <citation type="submission" date="2024-01" db="EMBL/GenBank/DDBJ databases">
        <title>A telomere-to-telomere, gap-free genome of sweet tea (Lithocarpus litseifolius).</title>
        <authorList>
            <person name="Zhou J."/>
        </authorList>
    </citation>
    <scope>NUCLEOTIDE SEQUENCE [LARGE SCALE GENOMIC DNA]</scope>
    <source>
        <strain evidence="3">Zhou-2022a</strain>
        <tissue evidence="3">Leaf</tissue>
    </source>
</reference>
<feature type="signal peptide" evidence="1">
    <location>
        <begin position="1"/>
        <end position="19"/>
    </location>
</feature>